<name>A0A1J5U978_9GAMM</name>
<reference evidence="3" key="2">
    <citation type="journal article" date="2017" name="Stand. Genomic Sci.">
        <title>Genome sequence of the sulfur-oxidizing Bathymodiolus thermophilus gill endosymbiont.</title>
        <authorList>
            <person name="Ponnudurai R."/>
            <person name="Sayavedra L."/>
            <person name="Kleiner M."/>
            <person name="Heiden S.E."/>
            <person name="Thurmer A."/>
            <person name="Felbeck H."/>
            <person name="Schluter R."/>
            <person name="Sievert S.M."/>
            <person name="Daniel R."/>
            <person name="Schweder T."/>
            <person name="Markert S."/>
        </authorList>
    </citation>
    <scope>NUCLEOTIDE SEQUENCE</scope>
    <source>
        <strain evidence="3">BAT/CrabSpa'14</strain>
    </source>
</reference>
<dbReference type="EMBL" id="CP024634">
    <property type="protein sequence ID" value="AYQ56574.1"/>
    <property type="molecule type" value="Genomic_DNA"/>
</dbReference>
<dbReference type="InterPro" id="IPR006597">
    <property type="entry name" value="Sel1-like"/>
</dbReference>
<evidence type="ECO:0000313" key="1">
    <source>
        <dbReference type="EMBL" id="AYQ56574.1"/>
    </source>
</evidence>
<evidence type="ECO:0000313" key="2">
    <source>
        <dbReference type="EMBL" id="CAB5501900.1"/>
    </source>
</evidence>
<dbReference type="Proteomes" id="UP000278334">
    <property type="component" value="Chromosome"/>
</dbReference>
<dbReference type="PANTHER" id="PTHR43628:SF1">
    <property type="entry name" value="CHITIN SYNTHASE REGULATORY FACTOR 2-RELATED"/>
    <property type="match status" value="1"/>
</dbReference>
<dbReference type="Proteomes" id="UP000643672">
    <property type="component" value="Unassembled WGS sequence"/>
</dbReference>
<dbReference type="PANTHER" id="PTHR43628">
    <property type="entry name" value="ACTIVATOR OF C KINASE PROTEIN 1-RELATED"/>
    <property type="match status" value="1"/>
</dbReference>
<dbReference type="InterPro" id="IPR052945">
    <property type="entry name" value="Mitotic_Regulator"/>
</dbReference>
<gene>
    <name evidence="3" type="ORF">BGC33_12175</name>
    <name evidence="1" type="ORF">MS2017_0852</name>
    <name evidence="2" type="ORF">THERMOS_1475</name>
</gene>
<dbReference type="SMART" id="SM00671">
    <property type="entry name" value="SEL1"/>
    <property type="match status" value="3"/>
</dbReference>
<evidence type="ECO:0000313" key="5">
    <source>
        <dbReference type="Proteomes" id="UP000278334"/>
    </source>
</evidence>
<dbReference type="Pfam" id="PF08238">
    <property type="entry name" value="Sel1"/>
    <property type="match status" value="4"/>
</dbReference>
<dbReference type="AlphaFoldDB" id="A0A1J5U978"/>
<dbReference type="SUPFAM" id="SSF81901">
    <property type="entry name" value="HCP-like"/>
    <property type="match status" value="1"/>
</dbReference>
<dbReference type="EMBL" id="CAESAQ020000076">
    <property type="protein sequence ID" value="CAB5501900.1"/>
    <property type="molecule type" value="Genomic_DNA"/>
</dbReference>
<dbReference type="RefSeq" id="WP_071564004.1">
    <property type="nucleotide sequence ID" value="NZ_CAESAQ020000076.1"/>
</dbReference>
<dbReference type="OrthoDB" id="9787367at2"/>
<dbReference type="EMBL" id="MIQH01000464">
    <property type="protein sequence ID" value="OIR24945.1"/>
    <property type="molecule type" value="Genomic_DNA"/>
</dbReference>
<reference evidence="4" key="1">
    <citation type="submission" date="2016-09" db="EMBL/GenBank/DDBJ databases">
        <title>Genome Sequence of Bathymodiolus thermophilus sulfur-oxidizing gill endosymbiont.</title>
        <authorList>
            <person name="Ponnudurai R."/>
            <person name="Kleiner M."/>
            <person name="Sayavedra L."/>
            <person name="Thuermer A."/>
            <person name="Felbeck H."/>
            <person name="Schlueter R."/>
            <person name="Schweder T."/>
            <person name="Markert S."/>
        </authorList>
    </citation>
    <scope>NUCLEOTIDE SEQUENCE [LARGE SCALE GENOMIC DNA]</scope>
    <source>
        <strain evidence="4">BAT/CrabSpa'14</strain>
    </source>
</reference>
<evidence type="ECO:0000313" key="3">
    <source>
        <dbReference type="EMBL" id="OIR24945.1"/>
    </source>
</evidence>
<dbReference type="KEGG" id="bthg:MS2017_0852"/>
<dbReference type="Gene3D" id="1.25.40.10">
    <property type="entry name" value="Tetratricopeptide repeat domain"/>
    <property type="match status" value="1"/>
</dbReference>
<sequence length="150" mass="16617">MLNSKETDAFSADLTSGVAAFDSKNFSMAYQLLAPLAAQGNAESLWRLGMMQMNGLGMVGNQPLGFENFMKAAEQEHAFAHHMIAVAYMTGEGVEKDITKAIEWFEKASEYGLQGAMYTLGMLYEDGKEVEKDLEKTQYWYDLAAKADNS</sequence>
<keyword evidence="6" id="KW-1185">Reference proteome</keyword>
<organism evidence="3 4">
    <name type="scientific">Bathymodiolus thermophilus thioautotrophic gill symbiont</name>
    <dbReference type="NCBI Taxonomy" id="2360"/>
    <lineage>
        <taxon>Bacteria</taxon>
        <taxon>Pseudomonadati</taxon>
        <taxon>Pseudomonadota</taxon>
        <taxon>Gammaproteobacteria</taxon>
        <taxon>sulfur-oxidizing symbionts</taxon>
    </lineage>
</organism>
<reference evidence="2 6" key="4">
    <citation type="submission" date="2020-05" db="EMBL/GenBank/DDBJ databases">
        <authorList>
            <person name="Petersen J."/>
            <person name="Sayavedra L."/>
        </authorList>
    </citation>
    <scope>NUCLEOTIDE SEQUENCE [LARGE SCALE GENOMIC DNA]</scope>
    <source>
        <strain evidence="2">B thermophilus SOXS</strain>
    </source>
</reference>
<evidence type="ECO:0000313" key="6">
    <source>
        <dbReference type="Proteomes" id="UP000643672"/>
    </source>
</evidence>
<dbReference type="Proteomes" id="UP000182798">
    <property type="component" value="Unassembled WGS sequence"/>
</dbReference>
<dbReference type="InterPro" id="IPR011990">
    <property type="entry name" value="TPR-like_helical_dom_sf"/>
</dbReference>
<protein>
    <submittedName>
        <fullName evidence="1">Sel1 domain protein repeat-containing protein</fullName>
    </submittedName>
    <submittedName>
        <fullName evidence="2">Tetratricopeptide repeat family protein</fullName>
    </submittedName>
</protein>
<reference evidence="1 5" key="3">
    <citation type="submission" date="2017-11" db="EMBL/GenBank/DDBJ databases">
        <title>Genome sequence of the bacterial symbiont EPR9N from a vent mussel Bathymodiolus thermophilus.</title>
        <authorList>
            <person name="Won Y.-J."/>
        </authorList>
    </citation>
    <scope>NUCLEOTIDE SEQUENCE [LARGE SCALE GENOMIC DNA]</scope>
    <source>
        <strain evidence="1 5">EPR9N</strain>
    </source>
</reference>
<accession>A0A1J5U978</accession>
<proteinExistence type="predicted"/>
<evidence type="ECO:0000313" key="4">
    <source>
        <dbReference type="Proteomes" id="UP000182798"/>
    </source>
</evidence>